<keyword evidence="1" id="KW-0472">Membrane</keyword>
<evidence type="ECO:0000256" key="1">
    <source>
        <dbReference type="SAM" id="Phobius"/>
    </source>
</evidence>
<dbReference type="Proteomes" id="UP001212263">
    <property type="component" value="Unassembled WGS sequence"/>
</dbReference>
<dbReference type="GeneID" id="61276934"/>
<evidence type="ECO:0000313" key="4">
    <source>
        <dbReference type="Proteomes" id="UP001199750"/>
    </source>
</evidence>
<dbReference type="EMBL" id="JAKNDN010000020">
    <property type="protein sequence ID" value="MCG4960398.1"/>
    <property type="molecule type" value="Genomic_DNA"/>
</dbReference>
<gene>
    <name evidence="2" type="ORF">L0P03_11145</name>
    <name evidence="3" type="ORF">PN645_08515</name>
</gene>
<keyword evidence="1" id="KW-1133">Transmembrane helix</keyword>
<organism evidence="2 4">
    <name type="scientific">Odoribacter splanchnicus</name>
    <dbReference type="NCBI Taxonomy" id="28118"/>
    <lineage>
        <taxon>Bacteria</taxon>
        <taxon>Pseudomonadati</taxon>
        <taxon>Bacteroidota</taxon>
        <taxon>Bacteroidia</taxon>
        <taxon>Bacteroidales</taxon>
        <taxon>Odoribacteraceae</taxon>
        <taxon>Odoribacter</taxon>
    </lineage>
</organism>
<accession>A0AAW5C6H1</accession>
<sequence length="52" mass="5943">MKKRKNNIWLTIGVIVICVLLLYWLFARTLIVEDEELGTTDVPALIEQSPGE</sequence>
<evidence type="ECO:0000313" key="3">
    <source>
        <dbReference type="EMBL" id="MDB9223047.1"/>
    </source>
</evidence>
<dbReference type="Proteomes" id="UP001199750">
    <property type="component" value="Unassembled WGS sequence"/>
</dbReference>
<dbReference type="AlphaFoldDB" id="A0AAW5C6H1"/>
<dbReference type="RefSeq" id="WP_013613097.1">
    <property type="nucleotide sequence ID" value="NZ_BAABYK010000001.1"/>
</dbReference>
<keyword evidence="1" id="KW-0812">Transmembrane</keyword>
<name>A0AAW5C6H1_9BACT</name>
<comment type="caution">
    <text evidence="2">The sequence shown here is derived from an EMBL/GenBank/DDBJ whole genome shotgun (WGS) entry which is preliminary data.</text>
</comment>
<feature type="transmembrane region" description="Helical" evidence="1">
    <location>
        <begin position="7"/>
        <end position="26"/>
    </location>
</feature>
<reference evidence="3" key="2">
    <citation type="submission" date="2023-01" db="EMBL/GenBank/DDBJ databases">
        <title>Human gut microbiome strain richness.</title>
        <authorList>
            <person name="Chen-Liaw A."/>
        </authorList>
    </citation>
    <scope>NUCLEOTIDE SEQUENCE</scope>
    <source>
        <strain evidence="3">RTP21484st1_B7_RTP21484_190118</strain>
    </source>
</reference>
<evidence type="ECO:0000313" key="2">
    <source>
        <dbReference type="EMBL" id="MCG4960398.1"/>
    </source>
</evidence>
<dbReference type="EMBL" id="JAQMRD010000009">
    <property type="protein sequence ID" value="MDB9223047.1"/>
    <property type="molecule type" value="Genomic_DNA"/>
</dbReference>
<protein>
    <submittedName>
        <fullName evidence="2">Uncharacterized protein</fullName>
    </submittedName>
</protein>
<reference evidence="2" key="1">
    <citation type="submission" date="2022-01" db="EMBL/GenBank/DDBJ databases">
        <title>Collection of gut derived symbiotic bacterial strains cultured from healthy donors.</title>
        <authorList>
            <person name="Lin H."/>
            <person name="Kohout C."/>
            <person name="Waligurski E."/>
            <person name="Pamer E.G."/>
        </authorList>
    </citation>
    <scope>NUCLEOTIDE SEQUENCE</scope>
    <source>
        <strain evidence="2">DFI.1.149</strain>
    </source>
</reference>
<proteinExistence type="predicted"/>